<feature type="region of interest" description="Disordered" evidence="1">
    <location>
        <begin position="53"/>
        <end position="72"/>
    </location>
</feature>
<dbReference type="AlphaFoldDB" id="A0A4R6UXK2"/>
<dbReference type="InterPro" id="IPR021449">
    <property type="entry name" value="DUF3099"/>
</dbReference>
<evidence type="ECO:0000313" key="3">
    <source>
        <dbReference type="Proteomes" id="UP000295281"/>
    </source>
</evidence>
<evidence type="ECO:0000313" key="2">
    <source>
        <dbReference type="EMBL" id="TDQ50305.1"/>
    </source>
</evidence>
<name>A0A4R6UXK2_9ACTN</name>
<evidence type="ECO:0000256" key="1">
    <source>
        <dbReference type="SAM" id="MobiDB-lite"/>
    </source>
</evidence>
<organism evidence="2 3">
    <name type="scientific">Actinorugispora endophytica</name>
    <dbReference type="NCBI Taxonomy" id="1605990"/>
    <lineage>
        <taxon>Bacteria</taxon>
        <taxon>Bacillati</taxon>
        <taxon>Actinomycetota</taxon>
        <taxon>Actinomycetes</taxon>
        <taxon>Streptosporangiales</taxon>
        <taxon>Nocardiopsidaceae</taxon>
        <taxon>Actinorugispora</taxon>
    </lineage>
</organism>
<comment type="caution">
    <text evidence="2">The sequence shown here is derived from an EMBL/GenBank/DDBJ whole genome shotgun (WGS) entry which is preliminary data.</text>
</comment>
<dbReference type="RefSeq" id="WP_133742359.1">
    <property type="nucleotide sequence ID" value="NZ_SNYN01000013.1"/>
</dbReference>
<reference evidence="2 3" key="1">
    <citation type="submission" date="2019-03" db="EMBL/GenBank/DDBJ databases">
        <title>Genomic Encyclopedia of Type Strains, Phase IV (KMG-IV): sequencing the most valuable type-strain genomes for metagenomic binning, comparative biology and taxonomic classification.</title>
        <authorList>
            <person name="Goeker M."/>
        </authorList>
    </citation>
    <scope>NUCLEOTIDE SEQUENCE [LARGE SCALE GENOMIC DNA]</scope>
    <source>
        <strain evidence="2 3">DSM 46770</strain>
    </source>
</reference>
<gene>
    <name evidence="2" type="ORF">EV190_11374</name>
</gene>
<sequence length="72" mass="7682">MRRRVRRYAWLMGACLLLFGLSAPVASLFGAGWGIAMCAVAAVIPPVAVIIANSSDPDDPRDHDARFGPNAE</sequence>
<dbReference type="EMBL" id="SNYN01000013">
    <property type="protein sequence ID" value="TDQ50305.1"/>
    <property type="molecule type" value="Genomic_DNA"/>
</dbReference>
<dbReference type="Proteomes" id="UP000295281">
    <property type="component" value="Unassembled WGS sequence"/>
</dbReference>
<protein>
    <submittedName>
        <fullName evidence="2">DUF3099 family protein</fullName>
    </submittedName>
</protein>
<proteinExistence type="predicted"/>
<accession>A0A4R6UXK2</accession>
<keyword evidence="3" id="KW-1185">Reference proteome</keyword>
<dbReference type="Pfam" id="PF11298">
    <property type="entry name" value="DUF3099"/>
    <property type="match status" value="1"/>
</dbReference>
<dbReference type="OrthoDB" id="3830550at2"/>